<dbReference type="STRING" id="158441.A0A226E7U3"/>
<protein>
    <recommendedName>
        <fullName evidence="2">3-oxoacyl-[acyl-carrier-protein] reductase</fullName>
        <ecNumber evidence="2">1.1.1.100</ecNumber>
    </recommendedName>
</protein>
<evidence type="ECO:0000256" key="1">
    <source>
        <dbReference type="ARBA" id="ARBA00006484"/>
    </source>
</evidence>
<dbReference type="InterPro" id="IPR002347">
    <property type="entry name" value="SDR_fam"/>
</dbReference>
<comment type="caution">
    <text evidence="6">The sequence shown here is derived from an EMBL/GenBank/DDBJ whole genome shotgun (WGS) entry which is preliminary data.</text>
</comment>
<dbReference type="Gene3D" id="3.40.50.720">
    <property type="entry name" value="NAD(P)-binding Rossmann-like Domain"/>
    <property type="match status" value="1"/>
</dbReference>
<evidence type="ECO:0000256" key="3">
    <source>
        <dbReference type="ARBA" id="ARBA00023002"/>
    </source>
</evidence>
<dbReference type="OrthoDB" id="417891at2759"/>
<dbReference type="NCBIfam" id="NF009093">
    <property type="entry name" value="PRK12429.1"/>
    <property type="match status" value="1"/>
</dbReference>
<sequence length="265" mass="27863">MSALLLSGKSVLVTGSTSGIGLGIATQFAKAGATLMVHGLEGEDQVAPLLAKLRSFSSPKVSYTQADISSEAGCSKLVSETVSKLGNKLDILVNNAGIQYTARTEDYPSERWDAVMRINLTAPFLLSKAVLPGMYDRGWGRLVHIGSAHSMRGSVNKSAYCASKHGVLGMSRAIALECAGTGVTSNTICPGFAETPLVLKQVDKLAEERGISKEAAKNLFLLDKHPTAEFVKPENLGAFAVFLSSEAGGQVNGAALSMDVGWTTR</sequence>
<keyword evidence="3" id="KW-0560">Oxidoreductase</keyword>
<gene>
    <name evidence="6" type="ORF">Fcan01_10183</name>
</gene>
<dbReference type="InterPro" id="IPR050259">
    <property type="entry name" value="SDR"/>
</dbReference>
<accession>A0A226E7U3</accession>
<evidence type="ECO:0000313" key="6">
    <source>
        <dbReference type="EMBL" id="OXA53675.1"/>
    </source>
</evidence>
<dbReference type="PANTHER" id="PTHR42879:SF2">
    <property type="entry name" value="3-OXOACYL-[ACYL-CARRIER-PROTEIN] REDUCTASE FABG"/>
    <property type="match status" value="1"/>
</dbReference>
<evidence type="ECO:0000256" key="5">
    <source>
        <dbReference type="RuleBase" id="RU000363"/>
    </source>
</evidence>
<evidence type="ECO:0000256" key="2">
    <source>
        <dbReference type="ARBA" id="ARBA00012948"/>
    </source>
</evidence>
<dbReference type="InterPro" id="IPR020904">
    <property type="entry name" value="Sc_DH/Rdtase_CS"/>
</dbReference>
<proteinExistence type="inferred from homology"/>
<evidence type="ECO:0000313" key="7">
    <source>
        <dbReference type="Proteomes" id="UP000198287"/>
    </source>
</evidence>
<dbReference type="PRINTS" id="PR00081">
    <property type="entry name" value="GDHRDH"/>
</dbReference>
<name>A0A226E7U3_FOLCA</name>
<dbReference type="FunFam" id="3.40.50.720:FF:000084">
    <property type="entry name" value="Short-chain dehydrogenase reductase"/>
    <property type="match status" value="1"/>
</dbReference>
<dbReference type="EC" id="1.1.1.100" evidence="2"/>
<dbReference type="OMA" id="PMKHRER"/>
<evidence type="ECO:0000256" key="4">
    <source>
        <dbReference type="ARBA" id="ARBA00048508"/>
    </source>
</evidence>
<dbReference type="SUPFAM" id="SSF51735">
    <property type="entry name" value="NAD(P)-binding Rossmann-fold domains"/>
    <property type="match status" value="1"/>
</dbReference>
<organism evidence="6 7">
    <name type="scientific">Folsomia candida</name>
    <name type="common">Springtail</name>
    <dbReference type="NCBI Taxonomy" id="158441"/>
    <lineage>
        <taxon>Eukaryota</taxon>
        <taxon>Metazoa</taxon>
        <taxon>Ecdysozoa</taxon>
        <taxon>Arthropoda</taxon>
        <taxon>Hexapoda</taxon>
        <taxon>Collembola</taxon>
        <taxon>Entomobryomorpha</taxon>
        <taxon>Isotomoidea</taxon>
        <taxon>Isotomidae</taxon>
        <taxon>Proisotominae</taxon>
        <taxon>Folsomia</taxon>
    </lineage>
</organism>
<dbReference type="InterPro" id="IPR036291">
    <property type="entry name" value="NAD(P)-bd_dom_sf"/>
</dbReference>
<comment type="catalytic activity">
    <reaction evidence="4">
        <text>a (3R)-hydroxyacyl-[ACP] + NADP(+) = a 3-oxoacyl-[ACP] + NADPH + H(+)</text>
        <dbReference type="Rhea" id="RHEA:17397"/>
        <dbReference type="Rhea" id="RHEA-COMP:9916"/>
        <dbReference type="Rhea" id="RHEA-COMP:9945"/>
        <dbReference type="ChEBI" id="CHEBI:15378"/>
        <dbReference type="ChEBI" id="CHEBI:57783"/>
        <dbReference type="ChEBI" id="CHEBI:58349"/>
        <dbReference type="ChEBI" id="CHEBI:78776"/>
        <dbReference type="ChEBI" id="CHEBI:78827"/>
        <dbReference type="EC" id="1.1.1.100"/>
    </reaction>
</comment>
<dbReference type="PROSITE" id="PS00061">
    <property type="entry name" value="ADH_SHORT"/>
    <property type="match status" value="1"/>
</dbReference>
<dbReference type="EMBL" id="LNIX01000005">
    <property type="protein sequence ID" value="OXA53675.1"/>
    <property type="molecule type" value="Genomic_DNA"/>
</dbReference>
<dbReference type="GO" id="GO:0032787">
    <property type="term" value="P:monocarboxylic acid metabolic process"/>
    <property type="evidence" value="ECO:0007669"/>
    <property type="project" value="UniProtKB-ARBA"/>
</dbReference>
<keyword evidence="7" id="KW-1185">Reference proteome</keyword>
<reference evidence="6 7" key="1">
    <citation type="submission" date="2015-12" db="EMBL/GenBank/DDBJ databases">
        <title>The genome of Folsomia candida.</title>
        <authorList>
            <person name="Faddeeva A."/>
            <person name="Derks M.F."/>
            <person name="Anvar Y."/>
            <person name="Smit S."/>
            <person name="Van Straalen N."/>
            <person name="Roelofs D."/>
        </authorList>
    </citation>
    <scope>NUCLEOTIDE SEQUENCE [LARGE SCALE GENOMIC DNA]</scope>
    <source>
        <strain evidence="6 7">VU population</strain>
        <tissue evidence="6">Whole body</tissue>
    </source>
</reference>
<dbReference type="AlphaFoldDB" id="A0A226E7U3"/>
<dbReference type="GO" id="GO:0004316">
    <property type="term" value="F:3-oxoacyl-[acyl-carrier-protein] reductase (NADPH) activity"/>
    <property type="evidence" value="ECO:0007669"/>
    <property type="project" value="UniProtKB-EC"/>
</dbReference>
<dbReference type="Proteomes" id="UP000198287">
    <property type="component" value="Unassembled WGS sequence"/>
</dbReference>
<dbReference type="Pfam" id="PF00106">
    <property type="entry name" value="adh_short"/>
    <property type="match status" value="1"/>
</dbReference>
<dbReference type="PANTHER" id="PTHR42879">
    <property type="entry name" value="3-OXOACYL-(ACYL-CARRIER-PROTEIN) REDUCTASE"/>
    <property type="match status" value="1"/>
</dbReference>
<comment type="similarity">
    <text evidence="1 5">Belongs to the short-chain dehydrogenases/reductases (SDR) family.</text>
</comment>
<dbReference type="PRINTS" id="PR00080">
    <property type="entry name" value="SDRFAMILY"/>
</dbReference>